<evidence type="ECO:0000313" key="2">
    <source>
        <dbReference type="EMBL" id="KHF98783.1"/>
    </source>
</evidence>
<name>A0A0B0MH95_GOSAR</name>
<gene>
    <name evidence="2" type="ORF">F383_20014</name>
</gene>
<protein>
    <submittedName>
        <fullName evidence="2">CTP synthase</fullName>
    </submittedName>
</protein>
<comment type="caution">
    <text evidence="2">The sequence shown here is derived from an EMBL/GenBank/DDBJ whole genome shotgun (WGS) entry which is preliminary data.</text>
</comment>
<proteinExistence type="predicted"/>
<accession>A0A0B0MH95</accession>
<dbReference type="Proteomes" id="UP000032142">
    <property type="component" value="Unassembled WGS sequence"/>
</dbReference>
<organism evidence="2 3">
    <name type="scientific">Gossypium arboreum</name>
    <name type="common">Tree cotton</name>
    <name type="synonym">Gossypium nanking</name>
    <dbReference type="NCBI Taxonomy" id="29729"/>
    <lineage>
        <taxon>Eukaryota</taxon>
        <taxon>Viridiplantae</taxon>
        <taxon>Streptophyta</taxon>
        <taxon>Embryophyta</taxon>
        <taxon>Tracheophyta</taxon>
        <taxon>Spermatophyta</taxon>
        <taxon>Magnoliopsida</taxon>
        <taxon>eudicotyledons</taxon>
        <taxon>Gunneridae</taxon>
        <taxon>Pentapetalae</taxon>
        <taxon>rosids</taxon>
        <taxon>malvids</taxon>
        <taxon>Malvales</taxon>
        <taxon>Malvaceae</taxon>
        <taxon>Malvoideae</taxon>
        <taxon>Gossypium</taxon>
    </lineage>
</organism>
<evidence type="ECO:0000313" key="3">
    <source>
        <dbReference type="Proteomes" id="UP000032142"/>
    </source>
</evidence>
<evidence type="ECO:0000256" key="1">
    <source>
        <dbReference type="SAM" id="MobiDB-lite"/>
    </source>
</evidence>
<feature type="region of interest" description="Disordered" evidence="1">
    <location>
        <begin position="1"/>
        <end position="27"/>
    </location>
</feature>
<keyword evidence="3" id="KW-1185">Reference proteome</keyword>
<dbReference type="AlphaFoldDB" id="A0A0B0MH95"/>
<reference evidence="3" key="1">
    <citation type="submission" date="2014-09" db="EMBL/GenBank/DDBJ databases">
        <authorList>
            <person name="Mudge J."/>
            <person name="Ramaraj T."/>
            <person name="Lindquist I.E."/>
            <person name="Bharti A.K."/>
            <person name="Sundararajan A."/>
            <person name="Cameron C.T."/>
            <person name="Woodward J.E."/>
            <person name="May G.D."/>
            <person name="Brubaker C."/>
            <person name="Broadhvest J."/>
            <person name="Wilkins T.A."/>
        </authorList>
    </citation>
    <scope>NUCLEOTIDE SEQUENCE</scope>
    <source>
        <strain evidence="3">cv. AKA8401</strain>
    </source>
</reference>
<sequence>MAKPQKLLKSDRNNGGPERVVTPVSHEDVEEGDVVRGCERGARHACMEEAVVAAAQRKLLVFRVC</sequence>
<dbReference type="EMBL" id="JRRC01051907">
    <property type="protein sequence ID" value="KHF98783.1"/>
    <property type="molecule type" value="Genomic_DNA"/>
</dbReference>